<dbReference type="OrthoDB" id="104711at2"/>
<accession>A0A4U1CMN3</accession>
<dbReference type="GO" id="GO:0016020">
    <property type="term" value="C:membrane"/>
    <property type="evidence" value="ECO:0007669"/>
    <property type="project" value="TreeGrafter"/>
</dbReference>
<dbReference type="GO" id="GO:0008610">
    <property type="term" value="P:lipid biosynthetic process"/>
    <property type="evidence" value="ECO:0007669"/>
    <property type="project" value="UniProtKB-ARBA"/>
</dbReference>
<keyword evidence="4" id="KW-1185">Reference proteome</keyword>
<dbReference type="PANTHER" id="PTHR19353:SF19">
    <property type="entry name" value="DELTA(5) FATTY ACID DESATURASE C-RELATED"/>
    <property type="match status" value="1"/>
</dbReference>
<protein>
    <recommendedName>
        <fullName evidence="2">Fatty acid desaturase domain-containing protein</fullName>
    </recommendedName>
</protein>
<evidence type="ECO:0000313" key="4">
    <source>
        <dbReference type="Proteomes" id="UP000309488"/>
    </source>
</evidence>
<dbReference type="Pfam" id="PF00487">
    <property type="entry name" value="FA_desaturase"/>
    <property type="match status" value="1"/>
</dbReference>
<dbReference type="AlphaFoldDB" id="A0A4U1CMN3"/>
<evidence type="ECO:0000259" key="2">
    <source>
        <dbReference type="Pfam" id="PF00487"/>
    </source>
</evidence>
<name>A0A4U1CMN3_9SPHI</name>
<evidence type="ECO:0000313" key="3">
    <source>
        <dbReference type="EMBL" id="TKC07923.1"/>
    </source>
</evidence>
<feature type="transmembrane region" description="Helical" evidence="1">
    <location>
        <begin position="225"/>
        <end position="249"/>
    </location>
</feature>
<feature type="domain" description="Fatty acid desaturase" evidence="2">
    <location>
        <begin position="63"/>
        <end position="325"/>
    </location>
</feature>
<sequence>MKDKHQYVAADSELLKAIYKRVGQELVLDKNAFRWIIAIKFLVYFSIVLLTYLALYKISHPIGFVACYVAHGFILLLFAFNFSHDFSHNTIFKSKRLNHICFVIIYALVGAHAEAWKQRHVNSHHYAPNVENYDSDLKITKLIRVVPGSRHHWFHQYQHLYAPFLYTSYSLFWIFIKDFVILFCDDDTCAVKKKFGYFLSFGLQKLSYIGLLLVLPLLFTTQQWYVVLLGFLLMHLTQSLFLLFTFFMTHHVEETQYPRANEQGYINASWLMNQVKSSNDMHPFSKTANFIFGGFNNHIAHHLFPHYHHTFYPKISIILYEMLIEKGIKPNCTSYWGGIKSHLNHLKKMGAEG</sequence>
<organism evidence="3 4">
    <name type="scientific">Pedobacter polaris</name>
    <dbReference type="NCBI Taxonomy" id="2571273"/>
    <lineage>
        <taxon>Bacteria</taxon>
        <taxon>Pseudomonadati</taxon>
        <taxon>Bacteroidota</taxon>
        <taxon>Sphingobacteriia</taxon>
        <taxon>Sphingobacteriales</taxon>
        <taxon>Sphingobacteriaceae</taxon>
        <taxon>Pedobacter</taxon>
    </lineage>
</organism>
<keyword evidence="1" id="KW-0472">Membrane</keyword>
<evidence type="ECO:0000256" key="1">
    <source>
        <dbReference type="SAM" id="Phobius"/>
    </source>
</evidence>
<dbReference type="PANTHER" id="PTHR19353">
    <property type="entry name" value="FATTY ACID DESATURASE 2"/>
    <property type="match status" value="1"/>
</dbReference>
<feature type="transmembrane region" description="Helical" evidence="1">
    <location>
        <begin position="160"/>
        <end position="183"/>
    </location>
</feature>
<feature type="transmembrane region" description="Helical" evidence="1">
    <location>
        <begin position="195"/>
        <end position="219"/>
    </location>
</feature>
<dbReference type="InterPro" id="IPR012171">
    <property type="entry name" value="Fatty_acid_desaturase"/>
</dbReference>
<feature type="transmembrane region" description="Helical" evidence="1">
    <location>
        <begin position="96"/>
        <end position="113"/>
    </location>
</feature>
<dbReference type="Proteomes" id="UP000309488">
    <property type="component" value="Unassembled WGS sequence"/>
</dbReference>
<dbReference type="GO" id="GO:0016717">
    <property type="term" value="F:oxidoreductase activity, acting on paired donors, with oxidation of a pair of donors resulting in the reduction of molecular oxygen to two molecules of water"/>
    <property type="evidence" value="ECO:0007669"/>
    <property type="project" value="TreeGrafter"/>
</dbReference>
<feature type="transmembrane region" description="Helical" evidence="1">
    <location>
        <begin position="62"/>
        <end position="84"/>
    </location>
</feature>
<dbReference type="InterPro" id="IPR005804">
    <property type="entry name" value="FA_desaturase_dom"/>
</dbReference>
<gene>
    <name evidence="3" type="ORF">FA048_12215</name>
</gene>
<proteinExistence type="predicted"/>
<dbReference type="RefSeq" id="WP_136841374.1">
    <property type="nucleotide sequence ID" value="NZ_SWBR01000003.1"/>
</dbReference>
<comment type="caution">
    <text evidence="3">The sequence shown here is derived from an EMBL/GenBank/DDBJ whole genome shotgun (WGS) entry which is preliminary data.</text>
</comment>
<feature type="transmembrane region" description="Helical" evidence="1">
    <location>
        <begin position="35"/>
        <end position="56"/>
    </location>
</feature>
<keyword evidence="1" id="KW-1133">Transmembrane helix</keyword>
<dbReference type="EMBL" id="SWBR01000003">
    <property type="protein sequence ID" value="TKC07923.1"/>
    <property type="molecule type" value="Genomic_DNA"/>
</dbReference>
<keyword evidence="1" id="KW-0812">Transmembrane</keyword>
<reference evidence="3 4" key="1">
    <citation type="submission" date="2019-04" db="EMBL/GenBank/DDBJ databases">
        <title>Pedobacter sp. RP-3-22 sp. nov., isolated from Arctic soil.</title>
        <authorList>
            <person name="Dahal R.H."/>
            <person name="Kim D.-U."/>
        </authorList>
    </citation>
    <scope>NUCLEOTIDE SEQUENCE [LARGE SCALE GENOMIC DNA]</scope>
    <source>
        <strain evidence="3 4">RP-3-22</strain>
    </source>
</reference>